<dbReference type="GO" id="GO:0003677">
    <property type="term" value="F:DNA binding"/>
    <property type="evidence" value="ECO:0007669"/>
    <property type="project" value="InterPro"/>
</dbReference>
<protein>
    <submittedName>
        <fullName evidence="6">Sigma-70 family RNA polymerase sigma factor</fullName>
    </submittedName>
</protein>
<dbReference type="PANTHER" id="PTHR43133">
    <property type="entry name" value="RNA POLYMERASE ECF-TYPE SIGMA FACTO"/>
    <property type="match status" value="1"/>
</dbReference>
<comment type="caution">
    <text evidence="6">The sequence shown here is derived from an EMBL/GenBank/DDBJ whole genome shotgun (WGS) entry which is preliminary data.</text>
</comment>
<dbReference type="NCBIfam" id="TIGR02937">
    <property type="entry name" value="sigma70-ECF"/>
    <property type="match status" value="1"/>
</dbReference>
<dbReference type="GO" id="GO:0016987">
    <property type="term" value="F:sigma factor activity"/>
    <property type="evidence" value="ECO:0007669"/>
    <property type="project" value="UniProtKB-KW"/>
</dbReference>
<dbReference type="AlphaFoldDB" id="A0A5C7BAC4"/>
<evidence type="ECO:0000256" key="4">
    <source>
        <dbReference type="ARBA" id="ARBA00023163"/>
    </source>
</evidence>
<sequence>MTLKAKKGIDLLLWAKLKDGNIEALGKLYDLYIDDLFRYGIQFCSNKTEVMDSIHDVFLNLYKYRNKLAGTNNVKYYLLRSVKNQILKKGKGKLQIQAIDDNNLFLKDFSASAEEEIIVNEIKNERAYLLSKSINLLSKKQRQGLFLRFNEEKDYEDIAKIMNVTVQTSRTIIYRAIKSLRNSMLLHMFFLVHFFY</sequence>
<dbReference type="InterPro" id="IPR014284">
    <property type="entry name" value="RNA_pol_sigma-70_dom"/>
</dbReference>
<dbReference type="EMBL" id="VOSB01000011">
    <property type="protein sequence ID" value="TXE17689.1"/>
    <property type="molecule type" value="Genomic_DNA"/>
</dbReference>
<evidence type="ECO:0000313" key="7">
    <source>
        <dbReference type="Proteomes" id="UP000321938"/>
    </source>
</evidence>
<evidence type="ECO:0000313" key="6">
    <source>
        <dbReference type="EMBL" id="TXE17689.1"/>
    </source>
</evidence>
<dbReference type="InterPro" id="IPR036388">
    <property type="entry name" value="WH-like_DNA-bd_sf"/>
</dbReference>
<dbReference type="OrthoDB" id="9150024at2"/>
<dbReference type="STRING" id="1123037.GCA_000425305_01657"/>
<dbReference type="Proteomes" id="UP000321938">
    <property type="component" value="Unassembled WGS sequence"/>
</dbReference>
<evidence type="ECO:0000256" key="1">
    <source>
        <dbReference type="ARBA" id="ARBA00010641"/>
    </source>
</evidence>
<dbReference type="GO" id="GO:0006352">
    <property type="term" value="P:DNA-templated transcription initiation"/>
    <property type="evidence" value="ECO:0007669"/>
    <property type="project" value="InterPro"/>
</dbReference>
<proteinExistence type="inferred from homology"/>
<feature type="domain" description="RNA polymerase sigma factor 70 region 4 type 2" evidence="5">
    <location>
        <begin position="131"/>
        <end position="180"/>
    </location>
</feature>
<name>A0A5C7BAC4_9FLAO</name>
<gene>
    <name evidence="6" type="ORF">ES692_08990</name>
</gene>
<dbReference type="SUPFAM" id="SSF88946">
    <property type="entry name" value="Sigma2 domain of RNA polymerase sigma factors"/>
    <property type="match status" value="1"/>
</dbReference>
<keyword evidence="7" id="KW-1185">Reference proteome</keyword>
<keyword evidence="2" id="KW-0805">Transcription regulation</keyword>
<evidence type="ECO:0000256" key="2">
    <source>
        <dbReference type="ARBA" id="ARBA00023015"/>
    </source>
</evidence>
<evidence type="ECO:0000256" key="3">
    <source>
        <dbReference type="ARBA" id="ARBA00023082"/>
    </source>
</evidence>
<dbReference type="Pfam" id="PF08281">
    <property type="entry name" value="Sigma70_r4_2"/>
    <property type="match status" value="1"/>
</dbReference>
<dbReference type="PANTHER" id="PTHR43133:SF46">
    <property type="entry name" value="RNA POLYMERASE SIGMA-70 FACTOR ECF SUBFAMILY"/>
    <property type="match status" value="1"/>
</dbReference>
<dbReference type="InterPro" id="IPR039425">
    <property type="entry name" value="RNA_pol_sigma-70-like"/>
</dbReference>
<dbReference type="InterPro" id="IPR013325">
    <property type="entry name" value="RNA_pol_sigma_r2"/>
</dbReference>
<organism evidence="6 7">
    <name type="scientific">Psychroserpens burtonensis</name>
    <dbReference type="NCBI Taxonomy" id="49278"/>
    <lineage>
        <taxon>Bacteria</taxon>
        <taxon>Pseudomonadati</taxon>
        <taxon>Bacteroidota</taxon>
        <taxon>Flavobacteriia</taxon>
        <taxon>Flavobacteriales</taxon>
        <taxon>Flavobacteriaceae</taxon>
        <taxon>Psychroserpens</taxon>
    </lineage>
</organism>
<dbReference type="SUPFAM" id="SSF88659">
    <property type="entry name" value="Sigma3 and sigma4 domains of RNA polymerase sigma factors"/>
    <property type="match status" value="1"/>
</dbReference>
<dbReference type="InterPro" id="IPR013324">
    <property type="entry name" value="RNA_pol_sigma_r3/r4-like"/>
</dbReference>
<keyword evidence="4" id="KW-0804">Transcription</keyword>
<dbReference type="Gene3D" id="1.10.10.10">
    <property type="entry name" value="Winged helix-like DNA-binding domain superfamily/Winged helix DNA-binding domain"/>
    <property type="match status" value="1"/>
</dbReference>
<evidence type="ECO:0000259" key="5">
    <source>
        <dbReference type="Pfam" id="PF08281"/>
    </source>
</evidence>
<accession>A0A5C7BAC4</accession>
<reference evidence="6 7" key="1">
    <citation type="submission" date="2019-08" db="EMBL/GenBank/DDBJ databases">
        <title>Genome of Psychroserpens burtonensis ACAM 167.</title>
        <authorList>
            <person name="Bowman J.P."/>
        </authorList>
    </citation>
    <scope>NUCLEOTIDE SEQUENCE [LARGE SCALE GENOMIC DNA]</scope>
    <source>
        <strain evidence="6 7">ACAM 167</strain>
    </source>
</reference>
<comment type="similarity">
    <text evidence="1">Belongs to the sigma-70 factor family. ECF subfamily.</text>
</comment>
<dbReference type="Gene3D" id="1.10.1740.10">
    <property type="match status" value="1"/>
</dbReference>
<dbReference type="InterPro" id="IPR013249">
    <property type="entry name" value="RNA_pol_sigma70_r4_t2"/>
</dbReference>
<dbReference type="CDD" id="cd06171">
    <property type="entry name" value="Sigma70_r4"/>
    <property type="match status" value="1"/>
</dbReference>
<keyword evidence="3" id="KW-0731">Sigma factor</keyword>